<accession>A0A9N8N8X5</accession>
<keyword evidence="1" id="KW-0812">Transmembrane</keyword>
<comment type="caution">
    <text evidence="3">The sequence shown here is derived from an EMBL/GenBank/DDBJ whole genome shotgun (WGS) entry which is preliminary data.</text>
</comment>
<sequence length="137" mass="14504">MLLVGASAIYKGLDYQVGTLTRMGPGYFPVAVGSVLAAMGVLILLGARRQVPAGAAKRHAPEWRGWLCIILASIAFVVLGHYGGLVPATFGVVFIAALGDRQNSLRSALLLAVAMVAVSVIVFSWALQLQLPLFRWG</sequence>
<dbReference type="InterPro" id="IPR009936">
    <property type="entry name" value="DUF1468"/>
</dbReference>
<evidence type="ECO:0000256" key="1">
    <source>
        <dbReference type="SAM" id="Phobius"/>
    </source>
</evidence>
<reference evidence="3" key="1">
    <citation type="submission" date="2021-02" db="EMBL/GenBank/DDBJ databases">
        <authorList>
            <person name="Vanwijnsberghe S."/>
        </authorList>
    </citation>
    <scope>NUCLEOTIDE SEQUENCE</scope>
    <source>
        <strain evidence="3">R-70211</strain>
    </source>
</reference>
<evidence type="ECO:0000259" key="2">
    <source>
        <dbReference type="Pfam" id="PF07331"/>
    </source>
</evidence>
<dbReference type="RefSeq" id="WP_236077366.1">
    <property type="nucleotide sequence ID" value="NZ_CAJNAS010000037.1"/>
</dbReference>
<proteinExistence type="predicted"/>
<gene>
    <name evidence="3" type="ORF">R70211_07282</name>
</gene>
<feature type="transmembrane region" description="Helical" evidence="1">
    <location>
        <begin position="108"/>
        <end position="127"/>
    </location>
</feature>
<dbReference type="Pfam" id="PF07331">
    <property type="entry name" value="TctB"/>
    <property type="match status" value="1"/>
</dbReference>
<keyword evidence="4" id="KW-1185">Reference proteome</keyword>
<name>A0A9N8N8X5_9BURK</name>
<keyword evidence="1" id="KW-1133">Transmembrane helix</keyword>
<keyword evidence="1" id="KW-0472">Membrane</keyword>
<dbReference type="AlphaFoldDB" id="A0A9N8N8X5"/>
<protein>
    <recommendedName>
        <fullName evidence="2">DUF1468 domain-containing protein</fullName>
    </recommendedName>
</protein>
<dbReference type="Proteomes" id="UP000675121">
    <property type="component" value="Unassembled WGS sequence"/>
</dbReference>
<evidence type="ECO:0000313" key="4">
    <source>
        <dbReference type="Proteomes" id="UP000675121"/>
    </source>
</evidence>
<feature type="domain" description="DUF1468" evidence="2">
    <location>
        <begin position="3"/>
        <end position="132"/>
    </location>
</feature>
<feature type="transmembrane region" description="Helical" evidence="1">
    <location>
        <begin position="26"/>
        <end position="45"/>
    </location>
</feature>
<evidence type="ECO:0000313" key="3">
    <source>
        <dbReference type="EMBL" id="CAE6965164.1"/>
    </source>
</evidence>
<feature type="transmembrane region" description="Helical" evidence="1">
    <location>
        <begin position="66"/>
        <end position="96"/>
    </location>
</feature>
<organism evidence="3 4">
    <name type="scientific">Paraburkholderia domus</name>
    <dbReference type="NCBI Taxonomy" id="2793075"/>
    <lineage>
        <taxon>Bacteria</taxon>
        <taxon>Pseudomonadati</taxon>
        <taxon>Pseudomonadota</taxon>
        <taxon>Betaproteobacteria</taxon>
        <taxon>Burkholderiales</taxon>
        <taxon>Burkholderiaceae</taxon>
        <taxon>Paraburkholderia</taxon>
    </lineage>
</organism>
<dbReference type="EMBL" id="CAJNAS010000037">
    <property type="protein sequence ID" value="CAE6965164.1"/>
    <property type="molecule type" value="Genomic_DNA"/>
</dbReference>